<protein>
    <submittedName>
        <fullName evidence="1">Uncharacterized protein</fullName>
    </submittedName>
</protein>
<reference evidence="1 2" key="1">
    <citation type="journal article" date="2015" name="Parasit. Vectors">
        <title>Draft genome of the scabies mite.</title>
        <authorList>
            <person name="Rider S.D.Jr."/>
            <person name="Morgan M.S."/>
            <person name="Arlian L.G."/>
        </authorList>
    </citation>
    <scope>NUCLEOTIDE SEQUENCE [LARGE SCALE GENOMIC DNA]</scope>
    <source>
        <strain evidence="1">Arlian Lab</strain>
    </source>
</reference>
<sequence length="209" mass="25322">MSNKNYFYSRMKELIDDRVNLRYHIKHYVLTAVANFPYEKYDPLFVFLSTGYPDMSNYIGYFFGLASAISLLIKWSLYRTSSDTLAMQISYDIAVVSHDQLKLCQLSRRKQQMLLTARIEKEYTRWWNENSNSIWFAMLPECLFRWYCHTKTKIFFKLSMNDVDVRKLRRFRLKTLPNITIKHRIYINSMNRILNYLCYYCLISICKFE</sequence>
<dbReference type="EMBL" id="JXLN01004395">
    <property type="protein sequence ID" value="KPM03207.1"/>
    <property type="molecule type" value="Genomic_DNA"/>
</dbReference>
<dbReference type="Proteomes" id="UP000616769">
    <property type="component" value="Unassembled WGS sequence"/>
</dbReference>
<gene>
    <name evidence="1" type="ORF">QR98_0016370</name>
</gene>
<evidence type="ECO:0000313" key="1">
    <source>
        <dbReference type="EMBL" id="KPM03207.1"/>
    </source>
</evidence>
<comment type="caution">
    <text evidence="1">The sequence shown here is derived from an EMBL/GenBank/DDBJ whole genome shotgun (WGS) entry which is preliminary data.</text>
</comment>
<dbReference type="OrthoDB" id="6492657at2759"/>
<organism evidence="1 2">
    <name type="scientific">Sarcoptes scabiei</name>
    <name type="common">Itch mite</name>
    <name type="synonym">Acarus scabiei</name>
    <dbReference type="NCBI Taxonomy" id="52283"/>
    <lineage>
        <taxon>Eukaryota</taxon>
        <taxon>Metazoa</taxon>
        <taxon>Ecdysozoa</taxon>
        <taxon>Arthropoda</taxon>
        <taxon>Chelicerata</taxon>
        <taxon>Arachnida</taxon>
        <taxon>Acari</taxon>
        <taxon>Acariformes</taxon>
        <taxon>Sarcoptiformes</taxon>
        <taxon>Astigmata</taxon>
        <taxon>Psoroptidia</taxon>
        <taxon>Sarcoptoidea</taxon>
        <taxon>Sarcoptidae</taxon>
        <taxon>Sarcoptinae</taxon>
        <taxon>Sarcoptes</taxon>
    </lineage>
</organism>
<dbReference type="VEuPathDB" id="VectorBase:SSCA000049"/>
<dbReference type="AlphaFoldDB" id="A0A131ZX07"/>
<accession>A0A131ZX07</accession>
<evidence type="ECO:0000313" key="2">
    <source>
        <dbReference type="Proteomes" id="UP000616769"/>
    </source>
</evidence>
<proteinExistence type="predicted"/>
<name>A0A131ZX07_SARSC</name>